<dbReference type="SUPFAM" id="SSF51905">
    <property type="entry name" value="FAD/NAD(P)-binding domain"/>
    <property type="match status" value="1"/>
</dbReference>
<dbReference type="PRINTS" id="PR00420">
    <property type="entry name" value="RNGMNOXGNASE"/>
</dbReference>
<evidence type="ECO:0000256" key="4">
    <source>
        <dbReference type="ARBA" id="ARBA00023002"/>
    </source>
</evidence>
<evidence type="ECO:0000256" key="3">
    <source>
        <dbReference type="ARBA" id="ARBA00022827"/>
    </source>
</evidence>
<proteinExistence type="inferred from homology"/>
<keyword evidence="8" id="KW-1185">Reference proteome</keyword>
<evidence type="ECO:0000256" key="1">
    <source>
        <dbReference type="ARBA" id="ARBA00007992"/>
    </source>
</evidence>
<dbReference type="PANTHER" id="PTHR13789:SF172">
    <property type="entry name" value="HYDROXYLASE, PUTATIVE (AFU_ORTHOLOGUE AFUA_1G12410)-RELATED"/>
    <property type="match status" value="1"/>
</dbReference>
<gene>
    <name evidence="7" type="ORF">EJ04DRAFT_532775</name>
</gene>
<evidence type="ECO:0000313" key="7">
    <source>
        <dbReference type="EMBL" id="KAF2737803.1"/>
    </source>
</evidence>
<comment type="similarity">
    <text evidence="1">Belongs to the paxM FAD-dependent monooxygenase family.</text>
</comment>
<dbReference type="GO" id="GO:0071949">
    <property type="term" value="F:FAD binding"/>
    <property type="evidence" value="ECO:0007669"/>
    <property type="project" value="InterPro"/>
</dbReference>
<dbReference type="Pfam" id="PF01494">
    <property type="entry name" value="FAD_binding_3"/>
    <property type="match status" value="1"/>
</dbReference>
<keyword evidence="4" id="KW-0560">Oxidoreductase</keyword>
<dbReference type="Gene3D" id="3.50.50.60">
    <property type="entry name" value="FAD/NAD(P)-binding domain"/>
    <property type="match status" value="1"/>
</dbReference>
<organism evidence="7 8">
    <name type="scientific">Polyplosphaeria fusca</name>
    <dbReference type="NCBI Taxonomy" id="682080"/>
    <lineage>
        <taxon>Eukaryota</taxon>
        <taxon>Fungi</taxon>
        <taxon>Dikarya</taxon>
        <taxon>Ascomycota</taxon>
        <taxon>Pezizomycotina</taxon>
        <taxon>Dothideomycetes</taxon>
        <taxon>Pleosporomycetidae</taxon>
        <taxon>Pleosporales</taxon>
        <taxon>Tetraplosphaeriaceae</taxon>
        <taxon>Polyplosphaeria</taxon>
    </lineage>
</organism>
<dbReference type="OrthoDB" id="1047367at2759"/>
<keyword evidence="5" id="KW-0503">Monooxygenase</keyword>
<dbReference type="AlphaFoldDB" id="A0A9P4V622"/>
<feature type="domain" description="FAD-binding" evidence="6">
    <location>
        <begin position="11"/>
        <end position="350"/>
    </location>
</feature>
<dbReference type="EMBL" id="ML996113">
    <property type="protein sequence ID" value="KAF2737803.1"/>
    <property type="molecule type" value="Genomic_DNA"/>
</dbReference>
<dbReference type="Proteomes" id="UP000799444">
    <property type="component" value="Unassembled WGS sequence"/>
</dbReference>
<dbReference type="SUPFAM" id="SSF54373">
    <property type="entry name" value="FAD-linked reductases, C-terminal domain"/>
    <property type="match status" value="1"/>
</dbReference>
<evidence type="ECO:0000259" key="6">
    <source>
        <dbReference type="Pfam" id="PF01494"/>
    </source>
</evidence>
<protein>
    <submittedName>
        <fullName evidence="7">FAD/NAD(P)-binding domain-containing protein</fullName>
    </submittedName>
</protein>
<evidence type="ECO:0000256" key="5">
    <source>
        <dbReference type="ARBA" id="ARBA00023033"/>
    </source>
</evidence>
<dbReference type="PANTHER" id="PTHR13789">
    <property type="entry name" value="MONOOXYGENASE"/>
    <property type="match status" value="1"/>
</dbReference>
<comment type="caution">
    <text evidence="7">The sequence shown here is derived from an EMBL/GenBank/DDBJ whole genome shotgun (WGS) entry which is preliminary data.</text>
</comment>
<sequence>MQHHSHPLSFAIIGGGIGGLSTALSLRRAGHQTTIYERAHYAGEVGAAISCAANGLKYLQEWGVDLSIGRPVTLKRLIARDWHTGEIVNEVGFEDYEQKWGAPYLSFQRQDMHSMLLHAATDPEGDGTPATLFTDHKCTDVDLDTGHITFSNNTTANHDIVIGADGVGSTLRTLIGIAPHKRLSTSTCLHTNVPLSTLRTHALHTSSAATAADAIQFWGGTGINKIVLGPCRGGETLSYYCFFPRALLAASSDPSSSNHVQKHSVEELLAPYPDLDPQLRDQLRVSEDVSAWRLWVHDKYAYWTKGVVALMGDAAHPMMPDQSQGACQAIEDAAALGIVFGGEMFGGDVRRAWELYEGLRMGRAGRVQDAALRAQENISERVGFTDTTTNQMYRVAGEEEKLTIQELNAYDMRRDARAKIESMDSLKR</sequence>
<dbReference type="InterPro" id="IPR050493">
    <property type="entry name" value="FAD-dep_Monooxygenase_BioMet"/>
</dbReference>
<dbReference type="GO" id="GO:0004497">
    <property type="term" value="F:monooxygenase activity"/>
    <property type="evidence" value="ECO:0007669"/>
    <property type="project" value="UniProtKB-KW"/>
</dbReference>
<accession>A0A9P4V622</accession>
<keyword evidence="3" id="KW-0274">FAD</keyword>
<dbReference type="InterPro" id="IPR036188">
    <property type="entry name" value="FAD/NAD-bd_sf"/>
</dbReference>
<name>A0A9P4V622_9PLEO</name>
<dbReference type="InterPro" id="IPR002938">
    <property type="entry name" value="FAD-bd"/>
</dbReference>
<evidence type="ECO:0000313" key="8">
    <source>
        <dbReference type="Proteomes" id="UP000799444"/>
    </source>
</evidence>
<evidence type="ECO:0000256" key="2">
    <source>
        <dbReference type="ARBA" id="ARBA00022630"/>
    </source>
</evidence>
<reference evidence="7" key="1">
    <citation type="journal article" date="2020" name="Stud. Mycol.">
        <title>101 Dothideomycetes genomes: a test case for predicting lifestyles and emergence of pathogens.</title>
        <authorList>
            <person name="Haridas S."/>
            <person name="Albert R."/>
            <person name="Binder M."/>
            <person name="Bloem J."/>
            <person name="Labutti K."/>
            <person name="Salamov A."/>
            <person name="Andreopoulos B."/>
            <person name="Baker S."/>
            <person name="Barry K."/>
            <person name="Bills G."/>
            <person name="Bluhm B."/>
            <person name="Cannon C."/>
            <person name="Castanera R."/>
            <person name="Culley D."/>
            <person name="Daum C."/>
            <person name="Ezra D."/>
            <person name="Gonzalez J."/>
            <person name="Henrissat B."/>
            <person name="Kuo A."/>
            <person name="Liang C."/>
            <person name="Lipzen A."/>
            <person name="Lutzoni F."/>
            <person name="Magnuson J."/>
            <person name="Mondo S."/>
            <person name="Nolan M."/>
            <person name="Ohm R."/>
            <person name="Pangilinan J."/>
            <person name="Park H.-J."/>
            <person name="Ramirez L."/>
            <person name="Alfaro M."/>
            <person name="Sun H."/>
            <person name="Tritt A."/>
            <person name="Yoshinaga Y."/>
            <person name="Zwiers L.-H."/>
            <person name="Turgeon B."/>
            <person name="Goodwin S."/>
            <person name="Spatafora J."/>
            <person name="Crous P."/>
            <person name="Grigoriev I."/>
        </authorList>
    </citation>
    <scope>NUCLEOTIDE SEQUENCE</scope>
    <source>
        <strain evidence="7">CBS 125425</strain>
    </source>
</reference>
<keyword evidence="2" id="KW-0285">Flavoprotein</keyword>